<comment type="caution">
    <text evidence="1">The sequence shown here is derived from an EMBL/GenBank/DDBJ whole genome shotgun (WGS) entry which is preliminary data.</text>
</comment>
<protein>
    <recommendedName>
        <fullName evidence="3">HEPN domain-containing protein</fullName>
    </recommendedName>
</protein>
<reference evidence="1 2" key="2">
    <citation type="submission" date="2015-05" db="EMBL/GenBank/DDBJ databases">
        <title>Lifestyle Evolution in Cyanobacterial Symbionts of Sponges.</title>
        <authorList>
            <person name="Burgsdorf I."/>
            <person name="Slaby B.M."/>
            <person name="Handley K.M."/>
            <person name="Haber M."/>
            <person name="Blom J."/>
            <person name="Marshall C.W."/>
            <person name="Gilbert J.A."/>
            <person name="Hentschel U."/>
            <person name="Steindler L."/>
        </authorList>
    </citation>
    <scope>NUCLEOTIDE SEQUENCE [LARGE SCALE GENOMIC DNA]</scope>
    <source>
        <strain evidence="1">15L</strain>
    </source>
</reference>
<dbReference type="AlphaFoldDB" id="A0A0G8ATK7"/>
<sequence>MSLATDLLQQAQHLLELDSRKPRQANLRRSISTAYYSLFSLLVDEAAVAVVGSGPKKRLLRGYVIRAFGHRSMANVCQGFAQKNPGQKIRDVLADHRISDDLAHIANTFCSLRDERNEADYNFARSYTKEDATIIFNGTKVAHQKWQNIKDDEATRIFLMALLFQENLKTSK</sequence>
<evidence type="ECO:0000313" key="2">
    <source>
        <dbReference type="Proteomes" id="UP000035037"/>
    </source>
</evidence>
<evidence type="ECO:0000313" key="1">
    <source>
        <dbReference type="EMBL" id="KKZ11471.1"/>
    </source>
</evidence>
<reference evidence="1 2" key="1">
    <citation type="submission" date="2015-02" db="EMBL/GenBank/DDBJ databases">
        <authorList>
            <person name="Slaby B."/>
            <person name="Hentschel U."/>
        </authorList>
    </citation>
    <scope>NUCLEOTIDE SEQUENCE [LARGE SCALE GENOMIC DNA]</scope>
    <source>
        <strain evidence="1">15L</strain>
    </source>
</reference>
<evidence type="ECO:0008006" key="3">
    <source>
        <dbReference type="Google" id="ProtNLM"/>
    </source>
</evidence>
<dbReference type="PATRIC" id="fig|1608419.3.peg.536"/>
<gene>
    <name evidence="1" type="ORF">TQ37_07085</name>
</gene>
<organism evidence="1 2">
    <name type="scientific">Candidatus Synechococcus spongiarum 15L</name>
    <dbReference type="NCBI Taxonomy" id="1608419"/>
    <lineage>
        <taxon>Bacteria</taxon>
        <taxon>Bacillati</taxon>
        <taxon>Cyanobacteriota</taxon>
        <taxon>Cyanophyceae</taxon>
        <taxon>Synechococcales</taxon>
        <taxon>Synechococcaceae</taxon>
        <taxon>Synechococcus</taxon>
    </lineage>
</organism>
<proteinExistence type="predicted"/>
<dbReference type="EMBL" id="JYFQ01000141">
    <property type="protein sequence ID" value="KKZ11471.1"/>
    <property type="molecule type" value="Genomic_DNA"/>
</dbReference>
<dbReference type="Proteomes" id="UP000035037">
    <property type="component" value="Unassembled WGS sequence"/>
</dbReference>
<accession>A0A0G8ATK7</accession>
<dbReference type="Gene3D" id="1.20.120.330">
    <property type="entry name" value="Nucleotidyltransferases domain 2"/>
    <property type="match status" value="1"/>
</dbReference>
<name>A0A0G8ATK7_9SYNE</name>